<gene>
    <name evidence="1" type="ORF">AACH28_23750</name>
</gene>
<dbReference type="EMBL" id="CP151087">
    <property type="protein sequence ID" value="WZN55606.1"/>
    <property type="molecule type" value="Genomic_DNA"/>
</dbReference>
<proteinExistence type="predicted"/>
<accession>A0ACD5C1B6</accession>
<dbReference type="Proteomes" id="UP001485301">
    <property type="component" value="Chromosome"/>
</dbReference>
<sequence length="289" mass="32718">MKKSYLVLHTAVLLAGFTGVFGKLITLNQIPLVWFRVLLSTIILFFVLKLFKIERLKSTKDAFKIAKVGVLITIHWIFFYGSIKFSNISIGVVCYCLTSFFTAVLEPIINKKRFSAAQLMLSMLTLIGISLIFHFDSSYQLGIILGVISTTFAALYTIYNERLVKQYDSKLLNFYQMLSGTIVLGFGLPIFYYLFPTERFIPSFSDGVYLILLALFCTVGLYVLFAESLKKLSAFTVNLSFNLEPIYSIIIAFLFFNEGKQVNASFYVGLALVLVSVLLQTMRSIRKKA</sequence>
<name>A0ACD5C1B6_9SPHI</name>
<organism evidence="1 2">
    <name type="scientific">Sphingobacterium thalpophilum</name>
    <dbReference type="NCBI Taxonomy" id="259"/>
    <lineage>
        <taxon>Bacteria</taxon>
        <taxon>Pseudomonadati</taxon>
        <taxon>Bacteroidota</taxon>
        <taxon>Sphingobacteriia</taxon>
        <taxon>Sphingobacteriales</taxon>
        <taxon>Sphingobacteriaceae</taxon>
        <taxon>Sphingobacterium</taxon>
    </lineage>
</organism>
<keyword evidence="2" id="KW-1185">Reference proteome</keyword>
<evidence type="ECO:0000313" key="1">
    <source>
        <dbReference type="EMBL" id="WZN55606.1"/>
    </source>
</evidence>
<evidence type="ECO:0000313" key="2">
    <source>
        <dbReference type="Proteomes" id="UP001485301"/>
    </source>
</evidence>
<reference evidence="1" key="1">
    <citation type="submission" date="2024-04" db="EMBL/GenBank/DDBJ databases">
        <title>Complete genome sequence of Sphingobacterium thalpophiium BAA-1094.</title>
        <authorList>
            <person name="Adaikpoh B.I."/>
        </authorList>
    </citation>
    <scope>NUCLEOTIDE SEQUENCE</scope>
    <source>
        <strain evidence="1">BAA-1094</strain>
    </source>
</reference>
<protein>
    <submittedName>
        <fullName evidence="1">DMT family transporter</fullName>
    </submittedName>
</protein>